<protein>
    <submittedName>
        <fullName evidence="2">Zinc finger BED domain-containing protein 4-like</fullName>
    </submittedName>
</protein>
<dbReference type="InterPro" id="IPR012337">
    <property type="entry name" value="RNaseH-like_sf"/>
</dbReference>
<evidence type="ECO:0000259" key="1">
    <source>
        <dbReference type="Pfam" id="PF05699"/>
    </source>
</evidence>
<dbReference type="GO" id="GO:0046983">
    <property type="term" value="F:protein dimerization activity"/>
    <property type="evidence" value="ECO:0007669"/>
    <property type="project" value="InterPro"/>
</dbReference>
<feature type="domain" description="HAT C-terminal dimerisation" evidence="1">
    <location>
        <begin position="103"/>
        <end position="183"/>
    </location>
</feature>
<dbReference type="PANTHER" id="PTHR47611:SF3">
    <property type="entry name" value="HAT C-TERMINAL DIMERISATION DOMAIN-CONTAINING PROTEIN"/>
    <property type="match status" value="1"/>
</dbReference>
<name>A0A6P7F906_DIAVI</name>
<dbReference type="RefSeq" id="XP_028132289.1">
    <property type="nucleotide sequence ID" value="XM_028276488.1"/>
</dbReference>
<proteinExistence type="predicted"/>
<evidence type="ECO:0000313" key="2">
    <source>
        <dbReference type="RefSeq" id="XP_028132289.1"/>
    </source>
</evidence>
<accession>A0A6P7F906</accession>
<dbReference type="SUPFAM" id="SSF53098">
    <property type="entry name" value="Ribonuclease H-like"/>
    <property type="match status" value="1"/>
</dbReference>
<reference evidence="2" key="1">
    <citation type="submission" date="2025-08" db="UniProtKB">
        <authorList>
            <consortium name="RefSeq"/>
        </authorList>
    </citation>
    <scope>IDENTIFICATION</scope>
    <source>
        <tissue evidence="2">Whole insect</tissue>
    </source>
</reference>
<sequence>MRSRFQNIENNEVYAECTILDSRYRNRGFTNVEAYEKVLQGLRNKLAVVSLPEVNQENDPNITNINVAVSEDRSQQKSIWDDYDEETIRIVRPENKQMAGIIELDKYLTEDYLDRKNDPLEWWDQRKKIYPNLYSLILNRFCVVATSVPCERIFSGTGQILNERRTLLESAKVSKLIFLHTNM</sequence>
<dbReference type="InterPro" id="IPR008906">
    <property type="entry name" value="HATC_C_dom"/>
</dbReference>
<gene>
    <name evidence="2" type="primary">LOC114327779</name>
</gene>
<dbReference type="AlphaFoldDB" id="A0A6P7F906"/>
<dbReference type="InParanoid" id="A0A6P7F906"/>
<dbReference type="PANTHER" id="PTHR47611">
    <property type="entry name" value="HAT DIMERISATION DOMAIN, C-TERMINAL"/>
    <property type="match status" value="1"/>
</dbReference>
<dbReference type="Pfam" id="PF05699">
    <property type="entry name" value="Dimer_Tnp_hAT"/>
    <property type="match status" value="1"/>
</dbReference>
<organism evidence="2">
    <name type="scientific">Diabrotica virgifera virgifera</name>
    <name type="common">western corn rootworm</name>
    <dbReference type="NCBI Taxonomy" id="50390"/>
    <lineage>
        <taxon>Eukaryota</taxon>
        <taxon>Metazoa</taxon>
        <taxon>Ecdysozoa</taxon>
        <taxon>Arthropoda</taxon>
        <taxon>Hexapoda</taxon>
        <taxon>Insecta</taxon>
        <taxon>Pterygota</taxon>
        <taxon>Neoptera</taxon>
        <taxon>Endopterygota</taxon>
        <taxon>Coleoptera</taxon>
        <taxon>Polyphaga</taxon>
        <taxon>Cucujiformia</taxon>
        <taxon>Chrysomeloidea</taxon>
        <taxon>Chrysomelidae</taxon>
        <taxon>Galerucinae</taxon>
        <taxon>Diabroticina</taxon>
        <taxon>Diabroticites</taxon>
        <taxon>Diabrotica</taxon>
    </lineage>
</organism>